<dbReference type="Proteomes" id="UP000594638">
    <property type="component" value="Unassembled WGS sequence"/>
</dbReference>
<gene>
    <name evidence="1" type="ORF">OLEA9_A113224</name>
</gene>
<dbReference type="Gramene" id="OE9A113224T1">
    <property type="protein sequence ID" value="OE9A113224C1"/>
    <property type="gene ID" value="OE9A113224"/>
</dbReference>
<organism evidence="1 2">
    <name type="scientific">Olea europaea subsp. europaea</name>
    <dbReference type="NCBI Taxonomy" id="158383"/>
    <lineage>
        <taxon>Eukaryota</taxon>
        <taxon>Viridiplantae</taxon>
        <taxon>Streptophyta</taxon>
        <taxon>Embryophyta</taxon>
        <taxon>Tracheophyta</taxon>
        <taxon>Spermatophyta</taxon>
        <taxon>Magnoliopsida</taxon>
        <taxon>eudicotyledons</taxon>
        <taxon>Gunneridae</taxon>
        <taxon>Pentapetalae</taxon>
        <taxon>asterids</taxon>
        <taxon>lamiids</taxon>
        <taxon>Lamiales</taxon>
        <taxon>Oleaceae</taxon>
        <taxon>Oleeae</taxon>
        <taxon>Olea</taxon>
    </lineage>
</organism>
<dbReference type="EMBL" id="CACTIH010003782">
    <property type="protein sequence ID" value="CAA2984912.1"/>
    <property type="molecule type" value="Genomic_DNA"/>
</dbReference>
<sequence length="238" mass="25907">MQFVGMVCRPYPGRVLVAAVSGTWCARQVQDAAGTHPDFEAISGTRCVGHVHDTAGTHPDFHVFLGNFLDTVSRQFSGRVGAAAGMQSNFQDVAGTHLEFQVFLGSFWNMVCMQCLGCIWAVAVSRTWCTGHDGDASGPRQGRSLIFRLFWEVFGHGLQATSGILRGQAPLGHGVQAMSRTRPRYGHVQDASWSWQGYNLIFRPCPGCVLIAVGTQPDFQALLGSFWGTVYGHVRDAS</sequence>
<dbReference type="AlphaFoldDB" id="A0A8S0RZD7"/>
<accession>A0A8S0RZD7</accession>
<protein>
    <submittedName>
        <fullName evidence="1">Uncharacterized protein</fullName>
    </submittedName>
</protein>
<evidence type="ECO:0000313" key="1">
    <source>
        <dbReference type="EMBL" id="CAA2984912.1"/>
    </source>
</evidence>
<comment type="caution">
    <text evidence="1">The sequence shown here is derived from an EMBL/GenBank/DDBJ whole genome shotgun (WGS) entry which is preliminary data.</text>
</comment>
<keyword evidence="2" id="KW-1185">Reference proteome</keyword>
<proteinExistence type="predicted"/>
<reference evidence="1 2" key="1">
    <citation type="submission" date="2019-12" db="EMBL/GenBank/DDBJ databases">
        <authorList>
            <person name="Alioto T."/>
            <person name="Alioto T."/>
            <person name="Gomez Garrido J."/>
        </authorList>
    </citation>
    <scope>NUCLEOTIDE SEQUENCE [LARGE SCALE GENOMIC DNA]</scope>
</reference>
<evidence type="ECO:0000313" key="2">
    <source>
        <dbReference type="Proteomes" id="UP000594638"/>
    </source>
</evidence>
<name>A0A8S0RZD7_OLEEU</name>